<dbReference type="CDD" id="cd20142">
    <property type="entry name" value="PWWP_AtATX1-like"/>
    <property type="match status" value="1"/>
</dbReference>
<feature type="domain" description="Post-SET" evidence="14">
    <location>
        <begin position="871"/>
        <end position="887"/>
    </location>
</feature>
<dbReference type="GO" id="GO:0042800">
    <property type="term" value="F:histone H3K4 methyltransferase activity"/>
    <property type="evidence" value="ECO:0007669"/>
    <property type="project" value="UniProtKB-ARBA"/>
</dbReference>
<proteinExistence type="predicted"/>
<dbReference type="SMART" id="SM00293">
    <property type="entry name" value="PWWP"/>
    <property type="match status" value="1"/>
</dbReference>
<evidence type="ECO:0000256" key="10">
    <source>
        <dbReference type="SAM" id="MobiDB-lite"/>
    </source>
</evidence>
<evidence type="ECO:0000259" key="12">
    <source>
        <dbReference type="PROSITE" id="PS50280"/>
    </source>
</evidence>
<dbReference type="Pfam" id="PF00855">
    <property type="entry name" value="PWWP"/>
    <property type="match status" value="1"/>
</dbReference>
<dbReference type="InterPro" id="IPR041956">
    <property type="entry name" value="ATX1/2_ePHD"/>
</dbReference>
<dbReference type="InterPro" id="IPR001965">
    <property type="entry name" value="Znf_PHD"/>
</dbReference>
<evidence type="ECO:0000259" key="15">
    <source>
        <dbReference type="PROSITE" id="PS51805"/>
    </source>
</evidence>
<keyword evidence="3" id="KW-0949">S-adenosyl-L-methionine</keyword>
<evidence type="ECO:0000256" key="6">
    <source>
        <dbReference type="ARBA" id="ARBA00022833"/>
    </source>
</evidence>
<protein>
    <recommendedName>
        <fullName evidence="18">Histone-lysine N-methyltransferase</fullName>
    </recommendedName>
</protein>
<dbReference type="CDD" id="cd20404">
    <property type="entry name" value="Tudor_Agenet_AtEML-like"/>
    <property type="match status" value="1"/>
</dbReference>
<dbReference type="PROSITE" id="PS50280">
    <property type="entry name" value="SET"/>
    <property type="match status" value="2"/>
</dbReference>
<dbReference type="PANTHER" id="PTHR13793">
    <property type="entry name" value="PHD FINGER PROTEINS"/>
    <property type="match status" value="1"/>
</dbReference>
<dbReference type="FunFam" id="2.170.270.10:FF:000040">
    <property type="entry name" value="Histone-lysine N-methyltransferase"/>
    <property type="match status" value="2"/>
</dbReference>
<dbReference type="PROSITE" id="PS01359">
    <property type="entry name" value="ZF_PHD_1"/>
    <property type="match status" value="2"/>
</dbReference>
<dbReference type="Pfam" id="PF13831">
    <property type="entry name" value="PHD_2"/>
    <property type="match status" value="2"/>
</dbReference>
<dbReference type="CDD" id="cd10518">
    <property type="entry name" value="SET_SETD1-like"/>
    <property type="match status" value="2"/>
</dbReference>
<dbReference type="GO" id="GO:0000785">
    <property type="term" value="C:chromatin"/>
    <property type="evidence" value="ECO:0007669"/>
    <property type="project" value="TreeGrafter"/>
</dbReference>
<dbReference type="PANTHER" id="PTHR13793:SF140">
    <property type="entry name" value="HISTONE-LYSINE N-METHYLTRANSFERASE ATX2"/>
    <property type="match status" value="1"/>
</dbReference>
<keyword evidence="5 9" id="KW-0863">Zinc-finger</keyword>
<keyword evidence="8" id="KW-0539">Nucleus</keyword>
<feature type="domain" description="PHD-type" evidence="15">
    <location>
        <begin position="1011"/>
        <end position="1136"/>
    </location>
</feature>
<dbReference type="CDD" id="cd15662">
    <property type="entry name" value="ePHD_ATX1_2_like"/>
    <property type="match status" value="2"/>
</dbReference>
<dbReference type="PROSITE" id="PS50868">
    <property type="entry name" value="POST_SET"/>
    <property type="match status" value="2"/>
</dbReference>
<keyword evidence="2" id="KW-0808">Transferase</keyword>
<dbReference type="InterPro" id="IPR003616">
    <property type="entry name" value="Post-SET_dom"/>
</dbReference>
<evidence type="ECO:0000259" key="11">
    <source>
        <dbReference type="PROSITE" id="PS50016"/>
    </source>
</evidence>
<gene>
    <name evidence="16" type="ORF">F2Q68_00042749</name>
</gene>
<evidence type="ECO:0000313" key="16">
    <source>
        <dbReference type="EMBL" id="KAF2618657.1"/>
    </source>
</evidence>
<dbReference type="SUPFAM" id="SSF57903">
    <property type="entry name" value="FYVE/PHD zinc finger"/>
    <property type="match status" value="2"/>
</dbReference>
<dbReference type="PROSITE" id="PS51805">
    <property type="entry name" value="EPHD"/>
    <property type="match status" value="2"/>
</dbReference>
<dbReference type="Gene3D" id="3.30.40.10">
    <property type="entry name" value="Zinc/RING finger domain, C3HC4 (zinc finger)"/>
    <property type="match status" value="4"/>
</dbReference>
<dbReference type="SMART" id="SM00249">
    <property type="entry name" value="PHD"/>
    <property type="match status" value="4"/>
</dbReference>
<feature type="domain" description="SET" evidence="12">
    <location>
        <begin position="1248"/>
        <end position="1366"/>
    </location>
</feature>
<dbReference type="GO" id="GO:0040029">
    <property type="term" value="P:epigenetic regulation of gene expression"/>
    <property type="evidence" value="ECO:0007669"/>
    <property type="project" value="UniProtKB-ARBA"/>
</dbReference>
<evidence type="ECO:0000256" key="1">
    <source>
        <dbReference type="ARBA" id="ARBA00022603"/>
    </source>
</evidence>
<keyword evidence="6" id="KW-0862">Zinc</keyword>
<dbReference type="Gene3D" id="2.30.30.140">
    <property type="match status" value="2"/>
</dbReference>
<evidence type="ECO:0008006" key="18">
    <source>
        <dbReference type="Google" id="ProtNLM"/>
    </source>
</evidence>
<sequence>MASVPEEEEEEEDTQIKPELPLRYASLERVYSFSSSSSSSLCCVNTTNNATISSKVKAEQLPFELRRPEIVRVYSRRRRRLPEDDDKKKMKRRRIGNSELMKLGVDSTTLSLSATPILRGCRVNANKQNGSSKRKGKKKLIQASSTAKKWIRLSYDGVFWPLDADWYTGSIIGYNVENKHHTVKYGDGDVEELALRREMIRYLISREEMERLNLKFGSNDVAVGGQDYDEMVVLAASFEGCQDFEPRDIIWAKLTGHAMWPAIVVDESVTVKRKGLNNKSPGGNSILVQFFGTHDFARIRAKQAVSFLQGLLSRSPLKCKQPRFEQAMEEAKMYLKEFKLPGRMDQLQKVADTDCSERTNSGEEDSSNSGDEYTKNGEVWLRPAELGNCLYTIGDLRIINLDMFGFSNPEVDKLVQGLLQSRPTSKVSQRKYSSGKYQDHPTGYRPVRVDWKDIDKCNVCHMDEEYENNLFLQCDKCRMMVHTRCYGQLELRDGFLWLCNLCRPGAVDIPPRCCLCPVVGGAMKPTTDGRWAHLACAIWIPETCLSDVKKMEPIDGVNKVNKDRWKLLCSICGVSYGACIQCSNSSCRVAYHPLCARAAGLCVELADEDRLFLLSVEEDDADQCIRLLSFCKRHRQTSNNHLETEYMIKPVHNTAKYVPPPNPSGCARTEPYNYLGRRGRKEPEALASSSSKRLFVENQPYIVGGYSRHEFSTYERIRGSKVSQIITPSKILSMAEKYKYMKETYRKRLAFGKSGIHGFGIFAKLPHRAGDMVIEYTGELVRPSIADKREHLIYNSMVGAGTYMFRIDNERVIDATRTGSIAHLINHSCEPNCYSRVIRVNDDDHIIIFAKRDVAKWEELTYDYRFFSIDERLACYCGFPRCRGVVNDAEAQEQQANIYATPYMFGFSNPEVDKLVQGLPQSRPTSKVSQRKYSSGKYQDHPTGYRPVRVDWKDIDKCNVCHMDEEYENNLFLQCDKCRMMVHTRCYGQLELRDGFLWLCNLCRPGAVDIPPRCCLCPVVGGAMKPTTDGRWAHLACAIWIPETCLSDVKKMEPVDGVNKVNKDRWKLLCSICGVSYGACIQCSNSSCRVAYHPLCARAAGLCVELADEDRLFLLSVEEDDADQCIRLLSFCKRHRQTSNNHLEIEYMIKPFHNTAKYVPPSNPSGCARTEPYNYLGRRGRKEPEALAGASSKRLFVENQPYIVGGYSRHEFSTYERIRGSKVSQIITPSKILSMAEKYRYMKETYRKRLAFGKSGIHGFGIFAKLPHRAGDMVIEYTGELVRPSIADKREHLIYNSMVGAGTYMFRIDNERVIDATRTGSIAHLINHSCEPNCYSRVIRVNDDDHIIIFAKRDVAKWEELTYDYRFFSIDERLACYCGFPRCRGVVNDAEAQEQQANIYATP</sequence>
<dbReference type="Pfam" id="PF00856">
    <property type="entry name" value="SET"/>
    <property type="match status" value="2"/>
</dbReference>
<dbReference type="InterPro" id="IPR042010">
    <property type="entry name" value="ATX1/2_PHD"/>
</dbReference>
<feature type="domain" description="SET" evidence="12">
    <location>
        <begin position="747"/>
        <end position="865"/>
    </location>
</feature>
<organism evidence="16 17">
    <name type="scientific">Brassica cretica</name>
    <name type="common">Mustard</name>
    <dbReference type="NCBI Taxonomy" id="69181"/>
    <lineage>
        <taxon>Eukaryota</taxon>
        <taxon>Viridiplantae</taxon>
        <taxon>Streptophyta</taxon>
        <taxon>Embryophyta</taxon>
        <taxon>Tracheophyta</taxon>
        <taxon>Spermatophyta</taxon>
        <taxon>Magnoliopsida</taxon>
        <taxon>eudicotyledons</taxon>
        <taxon>Gunneridae</taxon>
        <taxon>Pentapetalae</taxon>
        <taxon>rosids</taxon>
        <taxon>malvids</taxon>
        <taxon>Brassicales</taxon>
        <taxon>Brassicaceae</taxon>
        <taxon>Brassiceae</taxon>
        <taxon>Brassica</taxon>
    </lineage>
</organism>
<evidence type="ECO:0000259" key="14">
    <source>
        <dbReference type="PROSITE" id="PS50868"/>
    </source>
</evidence>
<dbReference type="Proteomes" id="UP000712281">
    <property type="component" value="Unassembled WGS sequence"/>
</dbReference>
<keyword evidence="4" id="KW-0479">Metal-binding</keyword>
<dbReference type="CDD" id="cd15494">
    <property type="entry name" value="PHD_ATX1_2_like"/>
    <property type="match status" value="2"/>
</dbReference>
<dbReference type="GO" id="GO:0006357">
    <property type="term" value="P:regulation of transcription by RNA polymerase II"/>
    <property type="evidence" value="ECO:0007669"/>
    <property type="project" value="TreeGrafter"/>
</dbReference>
<dbReference type="GO" id="GO:0048188">
    <property type="term" value="C:Set1C/COMPASS complex"/>
    <property type="evidence" value="ECO:0007669"/>
    <property type="project" value="UniProtKB-ARBA"/>
</dbReference>
<feature type="domain" description="PHD-type" evidence="11">
    <location>
        <begin position="454"/>
        <end position="505"/>
    </location>
</feature>
<dbReference type="PROSITE" id="PS50812">
    <property type="entry name" value="PWWP"/>
    <property type="match status" value="1"/>
</dbReference>
<dbReference type="SUPFAM" id="SSF82199">
    <property type="entry name" value="SET domain"/>
    <property type="match status" value="2"/>
</dbReference>
<feature type="domain" description="Post-SET" evidence="14">
    <location>
        <begin position="1372"/>
        <end position="1388"/>
    </location>
</feature>
<feature type="domain" description="PHD-type" evidence="15">
    <location>
        <begin position="510"/>
        <end position="635"/>
    </location>
</feature>
<dbReference type="PROSITE" id="PS50016">
    <property type="entry name" value="ZF_PHD_2"/>
    <property type="match status" value="2"/>
</dbReference>
<dbReference type="InterPro" id="IPR000313">
    <property type="entry name" value="PWWP_dom"/>
</dbReference>
<dbReference type="InterPro" id="IPR034732">
    <property type="entry name" value="EPHD"/>
</dbReference>
<dbReference type="GO" id="GO:0032259">
    <property type="term" value="P:methylation"/>
    <property type="evidence" value="ECO:0007669"/>
    <property type="project" value="UniProtKB-KW"/>
</dbReference>
<dbReference type="Pfam" id="PF13832">
    <property type="entry name" value="zf-HC5HC2H_2"/>
    <property type="match status" value="2"/>
</dbReference>
<reference evidence="16" key="1">
    <citation type="submission" date="2019-12" db="EMBL/GenBank/DDBJ databases">
        <title>Genome sequencing and annotation of Brassica cretica.</title>
        <authorList>
            <person name="Studholme D.J."/>
            <person name="Sarris P.F."/>
        </authorList>
    </citation>
    <scope>NUCLEOTIDE SEQUENCE</scope>
    <source>
        <strain evidence="16">PFS-001/15</strain>
        <tissue evidence="16">Leaf</tissue>
    </source>
</reference>
<keyword evidence="7" id="KW-0156">Chromatin regulator</keyword>
<evidence type="ECO:0000256" key="7">
    <source>
        <dbReference type="ARBA" id="ARBA00022853"/>
    </source>
</evidence>
<evidence type="ECO:0000256" key="9">
    <source>
        <dbReference type="PROSITE-ProRule" id="PRU00146"/>
    </source>
</evidence>
<evidence type="ECO:0000256" key="4">
    <source>
        <dbReference type="ARBA" id="ARBA00022723"/>
    </source>
</evidence>
<feature type="region of interest" description="Disordered" evidence="10">
    <location>
        <begin position="349"/>
        <end position="374"/>
    </location>
</feature>
<dbReference type="SMART" id="SM00508">
    <property type="entry name" value="PostSET"/>
    <property type="match status" value="2"/>
</dbReference>
<feature type="compositionally biased region" description="Polar residues" evidence="10">
    <location>
        <begin position="921"/>
        <end position="937"/>
    </location>
</feature>
<dbReference type="EMBL" id="QGKW02000007">
    <property type="protein sequence ID" value="KAF2618657.1"/>
    <property type="molecule type" value="Genomic_DNA"/>
</dbReference>
<name>A0A8S9MJN5_BRACR</name>
<evidence type="ECO:0000256" key="5">
    <source>
        <dbReference type="ARBA" id="ARBA00022771"/>
    </source>
</evidence>
<dbReference type="Gene3D" id="2.170.270.10">
    <property type="entry name" value="SET domain"/>
    <property type="match status" value="2"/>
</dbReference>
<dbReference type="InterPro" id="IPR001214">
    <property type="entry name" value="SET_dom"/>
</dbReference>
<dbReference type="FunFam" id="3.30.40.10:FF:000293">
    <property type="entry name" value="Histone-lysine N-methyltransferase"/>
    <property type="match status" value="2"/>
</dbReference>
<accession>A0A8S9MJN5</accession>
<keyword evidence="1" id="KW-0489">Methyltransferase</keyword>
<dbReference type="InterPro" id="IPR050701">
    <property type="entry name" value="Histone_Mod_Regulator"/>
</dbReference>
<dbReference type="InterPro" id="IPR019786">
    <property type="entry name" value="Zinc_finger_PHD-type_CS"/>
</dbReference>
<evidence type="ECO:0000259" key="13">
    <source>
        <dbReference type="PROSITE" id="PS50812"/>
    </source>
</evidence>
<dbReference type="InterPro" id="IPR013083">
    <property type="entry name" value="Znf_RING/FYVE/PHD"/>
</dbReference>
<dbReference type="GO" id="GO:0008270">
    <property type="term" value="F:zinc ion binding"/>
    <property type="evidence" value="ECO:0007669"/>
    <property type="project" value="UniProtKB-KW"/>
</dbReference>
<dbReference type="InterPro" id="IPR046341">
    <property type="entry name" value="SET_dom_sf"/>
</dbReference>
<dbReference type="GO" id="GO:0010228">
    <property type="term" value="P:vegetative to reproductive phase transition of meristem"/>
    <property type="evidence" value="ECO:0007669"/>
    <property type="project" value="UniProtKB-ARBA"/>
</dbReference>
<dbReference type="SUPFAM" id="SSF63748">
    <property type="entry name" value="Tudor/PWWP/MBT"/>
    <property type="match status" value="1"/>
</dbReference>
<feature type="compositionally biased region" description="Basic and acidic residues" evidence="10">
    <location>
        <begin position="351"/>
        <end position="361"/>
    </location>
</feature>
<evidence type="ECO:0000313" key="17">
    <source>
        <dbReference type="Proteomes" id="UP000712281"/>
    </source>
</evidence>
<feature type="region of interest" description="Disordered" evidence="10">
    <location>
        <begin position="921"/>
        <end position="940"/>
    </location>
</feature>
<dbReference type="InterPro" id="IPR011011">
    <property type="entry name" value="Znf_FYVE_PHD"/>
</dbReference>
<feature type="domain" description="PHD-type" evidence="11">
    <location>
        <begin position="955"/>
        <end position="1006"/>
    </location>
</feature>
<comment type="caution">
    <text evidence="16">The sequence shown here is derived from an EMBL/GenBank/DDBJ whole genome shotgun (WGS) entry which is preliminary data.</text>
</comment>
<evidence type="ECO:0000256" key="8">
    <source>
        <dbReference type="ARBA" id="ARBA00023242"/>
    </source>
</evidence>
<feature type="domain" description="PWWP" evidence="13">
    <location>
        <begin position="246"/>
        <end position="310"/>
    </location>
</feature>
<evidence type="ECO:0000256" key="3">
    <source>
        <dbReference type="ARBA" id="ARBA00022691"/>
    </source>
</evidence>
<dbReference type="SMART" id="SM00317">
    <property type="entry name" value="SET"/>
    <property type="match status" value="2"/>
</dbReference>
<evidence type="ECO:0000256" key="2">
    <source>
        <dbReference type="ARBA" id="ARBA00022679"/>
    </source>
</evidence>
<dbReference type="InterPro" id="IPR019787">
    <property type="entry name" value="Znf_PHD-finger"/>
</dbReference>